<dbReference type="SMART" id="SM00382">
    <property type="entry name" value="AAA"/>
    <property type="match status" value="2"/>
</dbReference>
<evidence type="ECO:0000256" key="3">
    <source>
        <dbReference type="ARBA" id="ARBA00022448"/>
    </source>
</evidence>
<evidence type="ECO:0000259" key="8">
    <source>
        <dbReference type="PROSITE" id="PS50893"/>
    </source>
</evidence>
<dbReference type="PANTHER" id="PTHR43297:SF2">
    <property type="entry name" value="DIPEPTIDE TRANSPORT ATP-BINDING PROTEIN DPPD"/>
    <property type="match status" value="1"/>
</dbReference>
<protein>
    <submittedName>
        <fullName evidence="9">ABC transporter-like protein</fullName>
    </submittedName>
</protein>
<gene>
    <name evidence="9" type="ORF">TH3_14310</name>
</gene>
<evidence type="ECO:0000256" key="2">
    <source>
        <dbReference type="ARBA" id="ARBA00005417"/>
    </source>
</evidence>
<dbReference type="SUPFAM" id="SSF52540">
    <property type="entry name" value="P-loop containing nucleoside triphosphate hydrolases"/>
    <property type="match status" value="2"/>
</dbReference>
<dbReference type="CDD" id="cd03257">
    <property type="entry name" value="ABC_NikE_OppD_transporters"/>
    <property type="match status" value="2"/>
</dbReference>
<dbReference type="GO" id="GO:0005524">
    <property type="term" value="F:ATP binding"/>
    <property type="evidence" value="ECO:0007669"/>
    <property type="project" value="UniProtKB-KW"/>
</dbReference>
<dbReference type="KEGG" id="txi:TH3_14310"/>
<name>A0AB72UFL9_9PROT</name>
<keyword evidence="6" id="KW-0067">ATP-binding</keyword>
<dbReference type="InterPro" id="IPR050388">
    <property type="entry name" value="ABC_Ni/Peptide_Import"/>
</dbReference>
<keyword evidence="5" id="KW-0547">Nucleotide-binding</keyword>
<evidence type="ECO:0000256" key="5">
    <source>
        <dbReference type="ARBA" id="ARBA00022741"/>
    </source>
</evidence>
<dbReference type="EMBL" id="CP004388">
    <property type="protein sequence ID" value="AJD52974.1"/>
    <property type="molecule type" value="Genomic_DNA"/>
</dbReference>
<evidence type="ECO:0000256" key="1">
    <source>
        <dbReference type="ARBA" id="ARBA00004417"/>
    </source>
</evidence>
<dbReference type="GO" id="GO:0005886">
    <property type="term" value="C:plasma membrane"/>
    <property type="evidence" value="ECO:0007669"/>
    <property type="project" value="UniProtKB-SubCell"/>
</dbReference>
<dbReference type="InterPro" id="IPR027417">
    <property type="entry name" value="P-loop_NTPase"/>
</dbReference>
<proteinExistence type="inferred from homology"/>
<evidence type="ECO:0000313" key="9">
    <source>
        <dbReference type="EMBL" id="AJD52974.1"/>
    </source>
</evidence>
<organism evidence="9 10">
    <name type="scientific">Thalassospira xiamenensis M-5 = DSM 17429</name>
    <dbReference type="NCBI Taxonomy" id="1123366"/>
    <lineage>
        <taxon>Bacteria</taxon>
        <taxon>Pseudomonadati</taxon>
        <taxon>Pseudomonadota</taxon>
        <taxon>Alphaproteobacteria</taxon>
        <taxon>Rhodospirillales</taxon>
        <taxon>Thalassospiraceae</taxon>
        <taxon>Thalassospira</taxon>
    </lineage>
</organism>
<evidence type="ECO:0000313" key="10">
    <source>
        <dbReference type="Proteomes" id="UP000007127"/>
    </source>
</evidence>
<dbReference type="NCBIfam" id="NF008453">
    <property type="entry name" value="PRK11308.1"/>
    <property type="match status" value="2"/>
</dbReference>
<sequence>MTEQGSKAVEKILEVRDLVTQVATSTGPKTVVDGLSFDLYRGETLCIAGESGSGKSMTSLSIMGLLPEPMAKVASGAVCLNGIDLLGLSERKMRNIRGNKIAMIFQEPMTSLNPVLTIGRQLGEAISTHNQMSAAKVRARALDVLKQVRISEPQKRLSQYPHELSGGMRQRVMIAMALACNPDVLIADEPTTALDVTIQAQILGLMRDLQRETGTAIILITHDMGVVAEMADRVIVMNQGKVVESGTVTEVFEAPSDAYTRGLLAAVPRLGAMTGTEGPASTDRKALDLGLAKPLVSVRDLTVRFDIKGGLLQRVQKRVHAVEKVSFDIFPGETLSIVGESGCGKSTTGRALMNLIPWQGEVVIDGREIDATSRLQTRAVRRNVQMIFQDPYASLDPRMTVGELVAEPLVIHGLAKGAELDDRVEYLFNRVGLPVDAATRHPHEFSGGQRQRVCIARALSLSPKVIIADESVSALDVSVQAQVLDLLGELQAEIGISYLFISHDMAVVEQISHRVAVMYMGQIVEIGPRRAVFENPQHPYTKKLMSAVPIPDPRKRRQHFNLITGEVPSPVHGLDYQPDFADLQQVAAHHFVARSAIENAA</sequence>
<dbReference type="GO" id="GO:0016887">
    <property type="term" value="F:ATP hydrolysis activity"/>
    <property type="evidence" value="ECO:0007669"/>
    <property type="project" value="InterPro"/>
</dbReference>
<dbReference type="InterPro" id="IPR003593">
    <property type="entry name" value="AAA+_ATPase"/>
</dbReference>
<evidence type="ECO:0000256" key="6">
    <source>
        <dbReference type="ARBA" id="ARBA00022840"/>
    </source>
</evidence>
<evidence type="ECO:0000256" key="4">
    <source>
        <dbReference type="ARBA" id="ARBA00022475"/>
    </source>
</evidence>
<dbReference type="Pfam" id="PF00005">
    <property type="entry name" value="ABC_tran"/>
    <property type="match status" value="2"/>
</dbReference>
<dbReference type="NCBIfam" id="NF007739">
    <property type="entry name" value="PRK10419.1"/>
    <property type="match status" value="2"/>
</dbReference>
<dbReference type="PROSITE" id="PS00211">
    <property type="entry name" value="ABC_TRANSPORTER_1"/>
    <property type="match status" value="2"/>
</dbReference>
<dbReference type="InterPro" id="IPR013563">
    <property type="entry name" value="Oligopep_ABC_C"/>
</dbReference>
<dbReference type="Proteomes" id="UP000007127">
    <property type="component" value="Chromosome"/>
</dbReference>
<dbReference type="Gene3D" id="3.40.50.300">
    <property type="entry name" value="P-loop containing nucleotide triphosphate hydrolases"/>
    <property type="match status" value="2"/>
</dbReference>
<dbReference type="PANTHER" id="PTHR43297">
    <property type="entry name" value="OLIGOPEPTIDE TRANSPORT ATP-BINDING PROTEIN APPD"/>
    <property type="match status" value="1"/>
</dbReference>
<dbReference type="GeneID" id="31928535"/>
<keyword evidence="3" id="KW-0813">Transport</keyword>
<evidence type="ECO:0000256" key="7">
    <source>
        <dbReference type="ARBA" id="ARBA00023136"/>
    </source>
</evidence>
<feature type="domain" description="ABC transporter" evidence="8">
    <location>
        <begin position="296"/>
        <end position="545"/>
    </location>
</feature>
<dbReference type="GO" id="GO:0015833">
    <property type="term" value="P:peptide transport"/>
    <property type="evidence" value="ECO:0007669"/>
    <property type="project" value="InterPro"/>
</dbReference>
<keyword evidence="4" id="KW-1003">Cell membrane</keyword>
<dbReference type="InterPro" id="IPR003439">
    <property type="entry name" value="ABC_transporter-like_ATP-bd"/>
</dbReference>
<dbReference type="RefSeq" id="WP_007092079.1">
    <property type="nucleotide sequence ID" value="NZ_CP004388.1"/>
</dbReference>
<reference evidence="9 10" key="1">
    <citation type="journal article" date="2012" name="J. Bacteriol.">
        <title>Genome sequence of Thalassospira xiamenensis type strain M-5.</title>
        <authorList>
            <person name="Lai Q."/>
            <person name="Shao Z."/>
        </authorList>
    </citation>
    <scope>NUCLEOTIDE SEQUENCE [LARGE SCALE GENOMIC DNA]</scope>
    <source>
        <strain evidence="9 10">M-5</strain>
    </source>
</reference>
<feature type="domain" description="ABC transporter" evidence="8">
    <location>
        <begin position="13"/>
        <end position="264"/>
    </location>
</feature>
<dbReference type="PROSITE" id="PS50893">
    <property type="entry name" value="ABC_TRANSPORTER_2"/>
    <property type="match status" value="2"/>
</dbReference>
<dbReference type="NCBIfam" id="TIGR01727">
    <property type="entry name" value="oligo_HPY"/>
    <property type="match status" value="1"/>
</dbReference>
<comment type="similarity">
    <text evidence="2">Belongs to the ABC transporter superfamily.</text>
</comment>
<dbReference type="InterPro" id="IPR017871">
    <property type="entry name" value="ABC_transporter-like_CS"/>
</dbReference>
<dbReference type="GO" id="GO:0055085">
    <property type="term" value="P:transmembrane transport"/>
    <property type="evidence" value="ECO:0007669"/>
    <property type="project" value="UniProtKB-ARBA"/>
</dbReference>
<dbReference type="AlphaFoldDB" id="A0AB72UFL9"/>
<accession>A0AB72UFL9</accession>
<dbReference type="FunFam" id="3.40.50.300:FF:000016">
    <property type="entry name" value="Oligopeptide ABC transporter ATP-binding component"/>
    <property type="match status" value="2"/>
</dbReference>
<keyword evidence="7" id="KW-0472">Membrane</keyword>
<dbReference type="Pfam" id="PF08352">
    <property type="entry name" value="oligo_HPY"/>
    <property type="match status" value="2"/>
</dbReference>
<comment type="subcellular location">
    <subcellularLocation>
        <location evidence="1">Cell inner membrane</location>
        <topology evidence="1">Peripheral membrane protein</topology>
    </subcellularLocation>
</comment>